<evidence type="ECO:0000313" key="2">
    <source>
        <dbReference type="Proteomes" id="UP000503464"/>
    </source>
</evidence>
<reference evidence="2" key="1">
    <citation type="submission" date="2020-03" db="EMBL/GenBank/DDBJ databases">
        <title>Genome sequences of seven Enterobacteriaceae strains isolated from Canadian wastewater treatment facilities.</title>
        <authorList>
            <person name="Huang H."/>
            <person name="Chmara J.T."/>
            <person name="Duceppe M.-O."/>
        </authorList>
    </citation>
    <scope>NUCLEOTIDE SEQUENCE [LARGE SCALE GENOMIC DNA]</scope>
    <source>
        <strain evidence="2">Biosolid 3</strain>
    </source>
</reference>
<gene>
    <name evidence="1" type="ORF">G9399_11000</name>
</gene>
<dbReference type="AlphaFoldDB" id="A0AAE7JTL4"/>
<protein>
    <submittedName>
        <fullName evidence="1">Uncharacterized protein</fullName>
    </submittedName>
</protein>
<sequence length="188" mass="20931">MQINKKMNLVVTVETDNGNVYVHSRPLMKEVYKENFLALSKTYAAIFGQGLSIIAGPRSAYYMLEAICKQSEVWEGERGVKNTLVREIIRNSTAILPVEGKGWEEMPLEVAIERGHIDDDEVLGELVFFMCVSAVNKRSQIAEVMTEASSIWGNAYTSQTSTEWIKSLPTLTKEESTGESQTTSSVPS</sequence>
<accession>A0AAE7JTL4</accession>
<proteinExistence type="predicted"/>
<evidence type="ECO:0000313" key="1">
    <source>
        <dbReference type="EMBL" id="QKJ58794.2"/>
    </source>
</evidence>
<dbReference type="Proteomes" id="UP000503464">
    <property type="component" value="Chromosome"/>
</dbReference>
<dbReference type="RefSeq" id="WP_221035179.1">
    <property type="nucleotide sequence ID" value="NZ_CP054160.3"/>
</dbReference>
<name>A0AAE7JTL4_SERFO</name>
<organism evidence="1 2">
    <name type="scientific">Serratia fonticola</name>
    <dbReference type="NCBI Taxonomy" id="47917"/>
    <lineage>
        <taxon>Bacteria</taxon>
        <taxon>Pseudomonadati</taxon>
        <taxon>Pseudomonadota</taxon>
        <taxon>Gammaproteobacteria</taxon>
        <taxon>Enterobacterales</taxon>
        <taxon>Yersiniaceae</taxon>
        <taxon>Serratia</taxon>
    </lineage>
</organism>
<dbReference type="EMBL" id="CP054160">
    <property type="protein sequence ID" value="QKJ58794.2"/>
    <property type="molecule type" value="Genomic_DNA"/>
</dbReference>